<evidence type="ECO:0000256" key="1">
    <source>
        <dbReference type="ARBA" id="ARBA00001937"/>
    </source>
</evidence>
<keyword evidence="9" id="KW-1185">Reference proteome</keyword>
<dbReference type="Pfam" id="PF16363">
    <property type="entry name" value="GDP_Man_Dehyd"/>
    <property type="match status" value="1"/>
</dbReference>
<evidence type="ECO:0000256" key="6">
    <source>
        <dbReference type="ARBA" id="ARBA00031085"/>
    </source>
</evidence>
<reference evidence="8 9" key="1">
    <citation type="submission" date="2024-03" db="EMBL/GenBank/DDBJ databases">
        <title>Adaptation during the transition from Ophiocordyceps entomopathogen to insect associate is accompanied by gene loss and intensified selection.</title>
        <authorList>
            <person name="Ward C.M."/>
            <person name="Onetto C.A."/>
            <person name="Borneman A.R."/>
        </authorList>
    </citation>
    <scope>NUCLEOTIDE SEQUENCE [LARGE SCALE GENOMIC DNA]</scope>
    <source>
        <strain evidence="8">AWRI1</strain>
        <tissue evidence="8">Single Adult Female</tissue>
    </source>
</reference>
<dbReference type="InterPro" id="IPR006368">
    <property type="entry name" value="GDP_Man_deHydtase"/>
</dbReference>
<accession>A0AAN9TLE3</accession>
<dbReference type="NCBIfam" id="TIGR01472">
    <property type="entry name" value="gmd"/>
    <property type="match status" value="1"/>
</dbReference>
<dbReference type="EMBL" id="JBBCAQ010000017">
    <property type="protein sequence ID" value="KAK7597747.1"/>
    <property type="molecule type" value="Genomic_DNA"/>
</dbReference>
<comment type="cofactor">
    <cofactor evidence="1">
        <name>NADP(+)</name>
        <dbReference type="ChEBI" id="CHEBI:58349"/>
    </cofactor>
</comment>
<feature type="domain" description="NAD(P)-binding" evidence="7">
    <location>
        <begin position="17"/>
        <end position="348"/>
    </location>
</feature>
<sequence>MEPSKDDEVTNCRKVALITGITGQDGSYLAEFLLDKGYFVHGIIRRASTFNTSRIEHLYSNPYAHKGGRMKLHYGDLTDSSSLVRIICEVKPIEIYNLAAQSHVKVSFELSEYTAEVDGLGTLRLLDAIRTSGLSQSIKFYQASTSELYGKVVEPVQSETTPFCPQSPYAVAKLYAYWITNNYRDAYNMFACNGILFNHESPRRGENFVTRKITRSVAKITLGLLDSFELGYLDSERDWGHAKDYVEAMWLMLQQDKPENYVIATNEKHKVREFVELSFNYVGKPIRWEGSGLDEVGIEVETGTIRVRVDKKYFRPTEVNLLLGDASKAKEKLGWIPKVRFHDLVKDMMEADLELMKRNPEA</sequence>
<dbReference type="Gene3D" id="3.40.50.720">
    <property type="entry name" value="NAD(P)-binding Rossmann-like Domain"/>
    <property type="match status" value="1"/>
</dbReference>
<evidence type="ECO:0000256" key="2">
    <source>
        <dbReference type="ARBA" id="ARBA00004912"/>
    </source>
</evidence>
<evidence type="ECO:0000259" key="7">
    <source>
        <dbReference type="Pfam" id="PF16363"/>
    </source>
</evidence>
<dbReference type="CDD" id="cd05260">
    <property type="entry name" value="GDP_MD_SDR_e"/>
    <property type="match status" value="1"/>
</dbReference>
<evidence type="ECO:0000313" key="8">
    <source>
        <dbReference type="EMBL" id="KAK7597747.1"/>
    </source>
</evidence>
<dbReference type="GO" id="GO:0008446">
    <property type="term" value="F:GDP-mannose 4,6-dehydratase activity"/>
    <property type="evidence" value="ECO:0007669"/>
    <property type="project" value="UniProtKB-EC"/>
</dbReference>
<gene>
    <name evidence="8" type="ORF">V9T40_009972</name>
</gene>
<dbReference type="FunFam" id="3.40.50.720:FF:000924">
    <property type="entry name" value="GDP-mannose 4,6 dehydratase"/>
    <property type="match status" value="1"/>
</dbReference>
<protein>
    <recommendedName>
        <fullName evidence="4">GDP-mannose 4,6-dehydratase</fullName>
        <ecNumber evidence="4">4.2.1.47</ecNumber>
    </recommendedName>
    <alternativeName>
        <fullName evidence="6">GDP-D-mannose dehydratase</fullName>
    </alternativeName>
</protein>
<dbReference type="PANTHER" id="PTHR43715:SF1">
    <property type="entry name" value="GDP-MANNOSE 4,6 DEHYDRATASE"/>
    <property type="match status" value="1"/>
</dbReference>
<dbReference type="AlphaFoldDB" id="A0AAN9TLE3"/>
<dbReference type="InterPro" id="IPR016040">
    <property type="entry name" value="NAD(P)-bd_dom"/>
</dbReference>
<evidence type="ECO:0000313" key="9">
    <source>
        <dbReference type="Proteomes" id="UP001367676"/>
    </source>
</evidence>
<dbReference type="HAMAP" id="MF_00955">
    <property type="entry name" value="GDP_Man_dehydratase"/>
    <property type="match status" value="1"/>
</dbReference>
<evidence type="ECO:0000256" key="3">
    <source>
        <dbReference type="ARBA" id="ARBA00009263"/>
    </source>
</evidence>
<organism evidence="8 9">
    <name type="scientific">Parthenolecanium corni</name>
    <dbReference type="NCBI Taxonomy" id="536013"/>
    <lineage>
        <taxon>Eukaryota</taxon>
        <taxon>Metazoa</taxon>
        <taxon>Ecdysozoa</taxon>
        <taxon>Arthropoda</taxon>
        <taxon>Hexapoda</taxon>
        <taxon>Insecta</taxon>
        <taxon>Pterygota</taxon>
        <taxon>Neoptera</taxon>
        <taxon>Paraneoptera</taxon>
        <taxon>Hemiptera</taxon>
        <taxon>Sternorrhyncha</taxon>
        <taxon>Coccoidea</taxon>
        <taxon>Coccidae</taxon>
        <taxon>Parthenolecanium</taxon>
    </lineage>
</organism>
<proteinExistence type="inferred from homology"/>
<comment type="pathway">
    <text evidence="2">Nucleotide-sugar biosynthesis; GDP-L-fucose biosynthesis via de novo pathway; GDP-L-fucose from GDP-alpha-D-mannose: step 1/2.</text>
</comment>
<keyword evidence="5" id="KW-0456">Lyase</keyword>
<dbReference type="Proteomes" id="UP001367676">
    <property type="component" value="Unassembled WGS sequence"/>
</dbReference>
<comment type="caution">
    <text evidence="8">The sequence shown here is derived from an EMBL/GenBank/DDBJ whole genome shotgun (WGS) entry which is preliminary data.</text>
</comment>
<dbReference type="SUPFAM" id="SSF51735">
    <property type="entry name" value="NAD(P)-binding Rossmann-fold domains"/>
    <property type="match status" value="1"/>
</dbReference>
<evidence type="ECO:0000256" key="5">
    <source>
        <dbReference type="ARBA" id="ARBA00023239"/>
    </source>
</evidence>
<dbReference type="EC" id="4.2.1.47" evidence="4"/>
<comment type="similarity">
    <text evidence="3">Belongs to the NAD(P)-dependent epimerase/dehydratase family. GDP-mannose 4,6-dehydratase subfamily.</text>
</comment>
<evidence type="ECO:0000256" key="4">
    <source>
        <dbReference type="ARBA" id="ARBA00011989"/>
    </source>
</evidence>
<dbReference type="GO" id="GO:0042351">
    <property type="term" value="P:'de novo' GDP-L-fucose biosynthetic process"/>
    <property type="evidence" value="ECO:0007669"/>
    <property type="project" value="TreeGrafter"/>
</dbReference>
<dbReference type="PANTHER" id="PTHR43715">
    <property type="entry name" value="GDP-MANNOSE 4,6-DEHYDRATASE"/>
    <property type="match status" value="1"/>
</dbReference>
<name>A0AAN9TLE3_9HEMI</name>
<dbReference type="InterPro" id="IPR036291">
    <property type="entry name" value="NAD(P)-bd_dom_sf"/>
</dbReference>
<dbReference type="Gene3D" id="3.90.25.10">
    <property type="entry name" value="UDP-galactose 4-epimerase, domain 1"/>
    <property type="match status" value="1"/>
</dbReference>